<dbReference type="GO" id="GO:0004143">
    <property type="term" value="F:ATP-dependent diacylglycerol kinase activity"/>
    <property type="evidence" value="ECO:0007669"/>
    <property type="project" value="UniProtKB-EC"/>
</dbReference>
<dbReference type="EC" id="2.7.1.107" evidence="6"/>
<name>A0A645BBN6_9ZZZZ</name>
<evidence type="ECO:0000313" key="6">
    <source>
        <dbReference type="EMBL" id="MPM59124.1"/>
    </source>
</evidence>
<keyword evidence="4" id="KW-0067">ATP-binding</keyword>
<sequence>MLRECVDIKKFKKVMMVFNPNSGRQLFNDSASRVNEVRNLLRGMLGNGVLTDVAIRSFEEVRSIAKRVCDEDFDWVIVAGGDGTLRAITEVFVENNKFPYMSVYPMGTVNLVAKELMMSVEPGKWVRRVSKGTAIPVWLGQANNRVFMTCAGIGIDSMVIDNISATEKKYLSKFAYVLQGTELVKRELLWKDWQYKFQVMIDDDGIWRDAASVIVAKSRYYAGRFSLVDGASLSSPKLHVCLFRGVNKLDLLRYFALLATDSLAADKSVEIIEAQKVEIKCNIEKFAAELDGECLVSSPLSIRLIPSPIKFIS</sequence>
<dbReference type="GO" id="GO:0005524">
    <property type="term" value="F:ATP binding"/>
    <property type="evidence" value="ECO:0007669"/>
    <property type="project" value="UniProtKB-KW"/>
</dbReference>
<evidence type="ECO:0000256" key="4">
    <source>
        <dbReference type="ARBA" id="ARBA00022840"/>
    </source>
</evidence>
<dbReference type="Pfam" id="PF19279">
    <property type="entry name" value="YegS_C"/>
    <property type="match status" value="1"/>
</dbReference>
<dbReference type="SUPFAM" id="SSF111331">
    <property type="entry name" value="NAD kinase/diacylglycerol kinase-like"/>
    <property type="match status" value="1"/>
</dbReference>
<evidence type="ECO:0000256" key="2">
    <source>
        <dbReference type="ARBA" id="ARBA00022741"/>
    </source>
</evidence>
<keyword evidence="3 6" id="KW-0418">Kinase</keyword>
<dbReference type="InterPro" id="IPR050187">
    <property type="entry name" value="Lipid_Phosphate_FormReg"/>
</dbReference>
<organism evidence="6">
    <name type="scientific">bioreactor metagenome</name>
    <dbReference type="NCBI Taxonomy" id="1076179"/>
    <lineage>
        <taxon>unclassified sequences</taxon>
        <taxon>metagenomes</taxon>
        <taxon>ecological metagenomes</taxon>
    </lineage>
</organism>
<reference evidence="6" key="1">
    <citation type="submission" date="2019-08" db="EMBL/GenBank/DDBJ databases">
        <authorList>
            <person name="Kucharzyk K."/>
            <person name="Murdoch R.W."/>
            <person name="Higgins S."/>
            <person name="Loffler F."/>
        </authorList>
    </citation>
    <scope>NUCLEOTIDE SEQUENCE</scope>
</reference>
<feature type="domain" description="DAGKc" evidence="5">
    <location>
        <begin position="9"/>
        <end position="146"/>
    </location>
</feature>
<dbReference type="InterPro" id="IPR001206">
    <property type="entry name" value="Diacylglycerol_kinase_cat_dom"/>
</dbReference>
<evidence type="ECO:0000256" key="3">
    <source>
        <dbReference type="ARBA" id="ARBA00022777"/>
    </source>
</evidence>
<evidence type="ECO:0000256" key="1">
    <source>
        <dbReference type="ARBA" id="ARBA00022679"/>
    </source>
</evidence>
<comment type="caution">
    <text evidence="6">The sequence shown here is derived from an EMBL/GenBank/DDBJ whole genome shotgun (WGS) entry which is preliminary data.</text>
</comment>
<keyword evidence="2" id="KW-0547">Nucleotide-binding</keyword>
<dbReference type="Gene3D" id="3.40.50.10330">
    <property type="entry name" value="Probable inorganic polyphosphate/atp-NAD kinase, domain 1"/>
    <property type="match status" value="1"/>
</dbReference>
<dbReference type="PROSITE" id="PS50146">
    <property type="entry name" value="DAGK"/>
    <property type="match status" value="1"/>
</dbReference>
<proteinExistence type="predicted"/>
<evidence type="ECO:0000259" key="5">
    <source>
        <dbReference type="PROSITE" id="PS50146"/>
    </source>
</evidence>
<dbReference type="EMBL" id="VSSQ01017132">
    <property type="protein sequence ID" value="MPM59124.1"/>
    <property type="molecule type" value="Genomic_DNA"/>
</dbReference>
<dbReference type="InterPro" id="IPR045540">
    <property type="entry name" value="YegS/DAGK_C"/>
</dbReference>
<dbReference type="PANTHER" id="PTHR12358:SF54">
    <property type="entry name" value="SPHINGOSINE KINASE RELATED PROTEIN"/>
    <property type="match status" value="1"/>
</dbReference>
<dbReference type="Pfam" id="PF00781">
    <property type="entry name" value="DAGK_cat"/>
    <property type="match status" value="1"/>
</dbReference>
<dbReference type="PANTHER" id="PTHR12358">
    <property type="entry name" value="SPHINGOSINE KINASE"/>
    <property type="match status" value="1"/>
</dbReference>
<dbReference type="AlphaFoldDB" id="A0A645BBN6"/>
<gene>
    <name evidence="6" type="primary">dagK_21</name>
    <name evidence="6" type="ORF">SDC9_105962</name>
</gene>
<keyword evidence="1 6" id="KW-0808">Transferase</keyword>
<dbReference type="Gene3D" id="2.60.200.40">
    <property type="match status" value="1"/>
</dbReference>
<accession>A0A645BBN6</accession>
<protein>
    <submittedName>
        <fullName evidence="6">Diacylglycerol kinase</fullName>
        <ecNumber evidence="6">2.7.1.107</ecNumber>
    </submittedName>
</protein>
<dbReference type="InterPro" id="IPR016064">
    <property type="entry name" value="NAD/diacylglycerol_kinase_sf"/>
</dbReference>
<dbReference type="InterPro" id="IPR017438">
    <property type="entry name" value="ATP-NAD_kinase_N"/>
</dbReference>